<dbReference type="AlphaFoldDB" id="A0A2C9UK04"/>
<reference evidence="2" key="1">
    <citation type="submission" date="2016-02" db="EMBL/GenBank/DDBJ databases">
        <title>WGS assembly of Manihot esculenta.</title>
        <authorList>
            <person name="Bredeson J.V."/>
            <person name="Prochnik S.E."/>
            <person name="Lyons J.B."/>
            <person name="Schmutz J."/>
            <person name="Grimwood J."/>
            <person name="Vrebalov J."/>
            <person name="Bart R.S."/>
            <person name="Amuge T."/>
            <person name="Ferguson M.E."/>
            <person name="Green R."/>
            <person name="Putnam N."/>
            <person name="Stites J."/>
            <person name="Rounsley S."/>
            <person name="Rokhsar D.S."/>
        </authorList>
    </citation>
    <scope>NUCLEOTIDE SEQUENCE [LARGE SCALE GENOMIC DNA]</scope>
    <source>
        <tissue evidence="2">Leaf</tissue>
    </source>
</reference>
<organism evidence="2">
    <name type="scientific">Manihot esculenta</name>
    <name type="common">Cassava</name>
    <name type="synonym">Jatropha manihot</name>
    <dbReference type="NCBI Taxonomy" id="3983"/>
    <lineage>
        <taxon>Eukaryota</taxon>
        <taxon>Viridiplantae</taxon>
        <taxon>Streptophyta</taxon>
        <taxon>Embryophyta</taxon>
        <taxon>Tracheophyta</taxon>
        <taxon>Spermatophyta</taxon>
        <taxon>Magnoliopsida</taxon>
        <taxon>eudicotyledons</taxon>
        <taxon>Gunneridae</taxon>
        <taxon>Pentapetalae</taxon>
        <taxon>rosids</taxon>
        <taxon>fabids</taxon>
        <taxon>Malpighiales</taxon>
        <taxon>Euphorbiaceae</taxon>
        <taxon>Crotonoideae</taxon>
        <taxon>Manihoteae</taxon>
        <taxon>Manihot</taxon>
    </lineage>
</organism>
<name>A0A2C9UK04_MANES</name>
<protein>
    <submittedName>
        <fullName evidence="2">Uncharacterized protein</fullName>
    </submittedName>
</protein>
<evidence type="ECO:0000256" key="1">
    <source>
        <dbReference type="SAM" id="MobiDB-lite"/>
    </source>
</evidence>
<accession>A0A2C9UK04</accession>
<sequence length="90" mass="10734">MNSLRLIPRFVFLRPCSTSEMELTQKEKKRKEKKKRREEKRDKFKANESLIENVPSNFQSCMNLKVEQRTKKLSYISGRKSESKSIHADE</sequence>
<gene>
    <name evidence="2" type="ORF">MANES_14G083700</name>
</gene>
<feature type="region of interest" description="Disordered" evidence="1">
    <location>
        <begin position="20"/>
        <end position="48"/>
    </location>
</feature>
<proteinExistence type="predicted"/>
<dbReference type="EMBL" id="CM004400">
    <property type="protein sequence ID" value="OAY31106.1"/>
    <property type="molecule type" value="Genomic_DNA"/>
</dbReference>
<evidence type="ECO:0000313" key="2">
    <source>
        <dbReference type="EMBL" id="OAY31106.1"/>
    </source>
</evidence>
<feature type="compositionally biased region" description="Basic residues" evidence="1">
    <location>
        <begin position="27"/>
        <end position="38"/>
    </location>
</feature>